<dbReference type="EMBL" id="JAWHQM010000070">
    <property type="protein sequence ID" value="KAK5636437.1"/>
    <property type="molecule type" value="Genomic_DNA"/>
</dbReference>
<sequence>MINSLLSQLPTSSISPRNNTYIIAMPFFSSRRPEEEVHEEPAPMPEKKHSIFGSRHRSPSPTTTSRTRTSTSSSRSDASSNPSRNRSVLSRTFGHGSGRNVELDPSIVQARERVMNAENAERDADRALEAARLRVREARNEVKRLELEAAEEARLAKIKQYHAKEVSKRGKHLGRTFLVPSPLRLFNTFCSFCLMDMTCNTDYGDSQSAMKGMAGDYITSIAGEEISLFFIKYEIGGGTKRCVLLCYVLMYHNEVTRRYGIKE</sequence>
<feature type="compositionally biased region" description="Basic and acidic residues" evidence="2">
    <location>
        <begin position="31"/>
        <end position="49"/>
    </location>
</feature>
<reference evidence="3 4" key="1">
    <citation type="submission" date="2023-10" db="EMBL/GenBank/DDBJ databases">
        <title>Draft genome sequence of Xylaria bambusicola isolate GMP-LS, the root and basal stem rot pathogen of sugarcane in Indonesia.</title>
        <authorList>
            <person name="Selvaraj P."/>
            <person name="Muralishankar V."/>
            <person name="Muruganantham S."/>
            <person name="Sp S."/>
            <person name="Haryani S."/>
            <person name="Lau K.J.X."/>
            <person name="Naqvi N.I."/>
        </authorList>
    </citation>
    <scope>NUCLEOTIDE SEQUENCE [LARGE SCALE GENOMIC DNA]</scope>
    <source>
        <strain evidence="3">GMP-LS</strain>
    </source>
</reference>
<proteinExistence type="predicted"/>
<feature type="region of interest" description="Disordered" evidence="2">
    <location>
        <begin position="31"/>
        <end position="101"/>
    </location>
</feature>
<evidence type="ECO:0000313" key="4">
    <source>
        <dbReference type="Proteomes" id="UP001305414"/>
    </source>
</evidence>
<protein>
    <submittedName>
        <fullName evidence="3">Uncharacterized protein</fullName>
    </submittedName>
</protein>
<evidence type="ECO:0000313" key="3">
    <source>
        <dbReference type="EMBL" id="KAK5636437.1"/>
    </source>
</evidence>
<feature type="coiled-coil region" evidence="1">
    <location>
        <begin position="107"/>
        <end position="155"/>
    </location>
</feature>
<comment type="caution">
    <text evidence="3">The sequence shown here is derived from an EMBL/GenBank/DDBJ whole genome shotgun (WGS) entry which is preliminary data.</text>
</comment>
<keyword evidence="1" id="KW-0175">Coiled coil</keyword>
<evidence type="ECO:0000256" key="1">
    <source>
        <dbReference type="SAM" id="Coils"/>
    </source>
</evidence>
<dbReference type="Proteomes" id="UP001305414">
    <property type="component" value="Unassembled WGS sequence"/>
</dbReference>
<dbReference type="AlphaFoldDB" id="A0AAN7ZAP0"/>
<gene>
    <name evidence="3" type="ORF">RRF57_012149</name>
</gene>
<evidence type="ECO:0000256" key="2">
    <source>
        <dbReference type="SAM" id="MobiDB-lite"/>
    </source>
</evidence>
<accession>A0AAN7ZAP0</accession>
<organism evidence="3 4">
    <name type="scientific">Xylaria bambusicola</name>
    <dbReference type="NCBI Taxonomy" id="326684"/>
    <lineage>
        <taxon>Eukaryota</taxon>
        <taxon>Fungi</taxon>
        <taxon>Dikarya</taxon>
        <taxon>Ascomycota</taxon>
        <taxon>Pezizomycotina</taxon>
        <taxon>Sordariomycetes</taxon>
        <taxon>Xylariomycetidae</taxon>
        <taxon>Xylariales</taxon>
        <taxon>Xylariaceae</taxon>
        <taxon>Xylaria</taxon>
    </lineage>
</organism>
<name>A0AAN7ZAP0_9PEZI</name>
<keyword evidence="4" id="KW-1185">Reference proteome</keyword>
<feature type="compositionally biased region" description="Low complexity" evidence="2">
    <location>
        <begin position="59"/>
        <end position="87"/>
    </location>
</feature>